<comment type="caution">
    <text evidence="2">The sequence shown here is derived from an EMBL/GenBank/DDBJ whole genome shotgun (WGS) entry which is preliminary data.</text>
</comment>
<protein>
    <recommendedName>
        <fullName evidence="4">DUF4440 domain-containing protein</fullName>
    </recommendedName>
</protein>
<evidence type="ECO:0000256" key="1">
    <source>
        <dbReference type="SAM" id="SignalP"/>
    </source>
</evidence>
<name>A0A6N7EUN3_9GAMM</name>
<organism evidence="2 3">
    <name type="scientific">Ostreibacterium oceani</name>
    <dbReference type="NCBI Taxonomy" id="2654998"/>
    <lineage>
        <taxon>Bacteria</taxon>
        <taxon>Pseudomonadati</taxon>
        <taxon>Pseudomonadota</taxon>
        <taxon>Gammaproteobacteria</taxon>
        <taxon>Cardiobacteriales</taxon>
        <taxon>Ostreibacteriaceae</taxon>
        <taxon>Ostreibacterium</taxon>
    </lineage>
</organism>
<evidence type="ECO:0000313" key="3">
    <source>
        <dbReference type="Proteomes" id="UP000471298"/>
    </source>
</evidence>
<evidence type="ECO:0000313" key="2">
    <source>
        <dbReference type="EMBL" id="MPV85139.1"/>
    </source>
</evidence>
<evidence type="ECO:0008006" key="4">
    <source>
        <dbReference type="Google" id="ProtNLM"/>
    </source>
</evidence>
<proteinExistence type="predicted"/>
<dbReference type="RefSeq" id="WP_152808109.1">
    <property type="nucleotide sequence ID" value="NZ_WHNW01000001.1"/>
</dbReference>
<dbReference type="PROSITE" id="PS51257">
    <property type="entry name" value="PROKAR_LIPOPROTEIN"/>
    <property type="match status" value="1"/>
</dbReference>
<reference evidence="2 3" key="1">
    <citation type="submission" date="2019-10" db="EMBL/GenBank/DDBJ databases">
        <title>Cardiobacteriales fam. a chemoheterotrophic member of the order Cardiobacteriales, and proposal of Cardiobacteriales fam. nov.</title>
        <authorList>
            <person name="Wang C."/>
        </authorList>
    </citation>
    <scope>NUCLEOTIDE SEQUENCE [LARGE SCALE GENOMIC DNA]</scope>
    <source>
        <strain evidence="2 3">ML27</strain>
    </source>
</reference>
<dbReference type="InParanoid" id="A0A6N7EUN3"/>
<gene>
    <name evidence="2" type="ORF">GCU85_00125</name>
</gene>
<accession>A0A6N7EUN3</accession>
<feature type="chain" id="PRO_5027054815" description="DUF4440 domain-containing protein" evidence="1">
    <location>
        <begin position="22"/>
        <end position="149"/>
    </location>
</feature>
<dbReference type="EMBL" id="WHNW01000001">
    <property type="protein sequence ID" value="MPV85139.1"/>
    <property type="molecule type" value="Genomic_DNA"/>
</dbReference>
<keyword evidence="3" id="KW-1185">Reference proteome</keyword>
<keyword evidence="1" id="KW-0732">Signal</keyword>
<dbReference type="AlphaFoldDB" id="A0A6N7EUN3"/>
<dbReference type="Proteomes" id="UP000471298">
    <property type="component" value="Unassembled WGS sequence"/>
</dbReference>
<feature type="signal peptide" evidence="1">
    <location>
        <begin position="1"/>
        <end position="21"/>
    </location>
</feature>
<sequence length="149" mass="16785">MNKFALVFLSGWLLLTSLLLAACSDEPVSPESQLRAWLLQMERAIEEKDLSTIRQLVSDDYQDDAGNTKQQAMLKLMALFKHYENIAISPSVTEIDVKEGFARLVVDTQFSQSTAFAELGLAGNTYQFVLLFSPDGDDWRLNQLSYQAK</sequence>